<reference evidence="3" key="1">
    <citation type="journal article" date="2011" name="Genome Biol.">
        <title>Comparative and functional genomics provide insights into the pathogenicity of dermatophytic fungi.</title>
        <authorList>
            <person name="Burmester A."/>
            <person name="Shelest E."/>
            <person name="Gloeckner G."/>
            <person name="Heddergott C."/>
            <person name="Schindler S."/>
            <person name="Staib P."/>
            <person name="Heidel A."/>
            <person name="Felder M."/>
            <person name="Petzold A."/>
            <person name="Szafranski K."/>
            <person name="Feuermann M."/>
            <person name="Pedruzzi I."/>
            <person name="Priebe S."/>
            <person name="Groth M."/>
            <person name="Winkler R."/>
            <person name="Li W."/>
            <person name="Kniemeyer O."/>
            <person name="Schroeckh V."/>
            <person name="Hertweck C."/>
            <person name="Hube B."/>
            <person name="White T.C."/>
            <person name="Platzer M."/>
            <person name="Guthke R."/>
            <person name="Heitman J."/>
            <person name="Woestemeyer J."/>
            <person name="Zipfel P.F."/>
            <person name="Monod M."/>
            <person name="Brakhage A.A."/>
        </authorList>
    </citation>
    <scope>NUCLEOTIDE SEQUENCE [LARGE SCALE GENOMIC DNA]</scope>
    <source>
        <strain evidence="3">ATCC MYA-4681 / CBS 112371</strain>
    </source>
</reference>
<dbReference type="HOGENOM" id="CLU_2654021_0_0_1"/>
<evidence type="ECO:0000313" key="2">
    <source>
        <dbReference type="EMBL" id="EFE36823.1"/>
    </source>
</evidence>
<dbReference type="AlphaFoldDB" id="D4AJA0"/>
<sequence length="76" mass="8359">MGHTLGEGYEAKANRSQQTGNVLPNCCCFWLTGAPDLEQEAGSQKAVETAADLGGDIWAEEEEEDEEEEKKTSRLR</sequence>
<protein>
    <submittedName>
        <fullName evidence="2">Uncharacterized protein</fullName>
    </submittedName>
</protein>
<feature type="region of interest" description="Disordered" evidence="1">
    <location>
        <begin position="55"/>
        <end position="76"/>
    </location>
</feature>
<feature type="compositionally biased region" description="Acidic residues" evidence="1">
    <location>
        <begin position="58"/>
        <end position="68"/>
    </location>
</feature>
<comment type="caution">
    <text evidence="2">The sequence shown here is derived from an EMBL/GenBank/DDBJ whole genome shotgun (WGS) entry which is preliminary data.</text>
</comment>
<dbReference type="EMBL" id="ABSU01000001">
    <property type="protein sequence ID" value="EFE36823.1"/>
    <property type="molecule type" value="Genomic_DNA"/>
</dbReference>
<evidence type="ECO:0000313" key="3">
    <source>
        <dbReference type="Proteomes" id="UP000008866"/>
    </source>
</evidence>
<feature type="region of interest" description="Disordered" evidence="1">
    <location>
        <begin position="1"/>
        <end position="20"/>
    </location>
</feature>
<proteinExistence type="predicted"/>
<organism evidence="2 3">
    <name type="scientific">Arthroderma benhamiae (strain ATCC MYA-4681 / CBS 112371)</name>
    <name type="common">Trichophyton mentagrophytes</name>
    <dbReference type="NCBI Taxonomy" id="663331"/>
    <lineage>
        <taxon>Eukaryota</taxon>
        <taxon>Fungi</taxon>
        <taxon>Dikarya</taxon>
        <taxon>Ascomycota</taxon>
        <taxon>Pezizomycotina</taxon>
        <taxon>Eurotiomycetes</taxon>
        <taxon>Eurotiomycetidae</taxon>
        <taxon>Onygenales</taxon>
        <taxon>Arthrodermataceae</taxon>
        <taxon>Trichophyton</taxon>
    </lineage>
</organism>
<accession>D4AJA0</accession>
<evidence type="ECO:0000256" key="1">
    <source>
        <dbReference type="SAM" id="MobiDB-lite"/>
    </source>
</evidence>
<dbReference type="RefSeq" id="XP_003017468.1">
    <property type="nucleotide sequence ID" value="XM_003017422.1"/>
</dbReference>
<dbReference type="Proteomes" id="UP000008866">
    <property type="component" value="Unassembled WGS sequence"/>
</dbReference>
<name>D4AJA0_ARTBC</name>
<keyword evidence="3" id="KW-1185">Reference proteome</keyword>
<dbReference type="KEGG" id="abe:ARB_04349"/>
<dbReference type="GeneID" id="9524578"/>
<gene>
    <name evidence="2" type="ORF">ARB_04349</name>
</gene>